<dbReference type="OrthoDB" id="9763981at2"/>
<dbReference type="InterPro" id="IPR036237">
    <property type="entry name" value="Xyl_isomerase-like_sf"/>
</dbReference>
<evidence type="ECO:0000256" key="11">
    <source>
        <dbReference type="ARBA" id="ARBA00033659"/>
    </source>
</evidence>
<sequence length="396" mass="43657">MSLTPTRADKFSFGLWTIGYNGSDPFGGPTRSHLDVVEAVERLSELGAYGLTFHDDDLFDFGSTDAERQTQIDRLKGALASTGLEVPMITTNLFSAPVFKDGGFTSNDRAVRRFALRKVIRNIDLAAELGAKTFVMWGGREGAEYDAAKDIRSALERYREAVNLLGDYVTDKGYDIRFAIEPKPNEPRGDILLPTVGHAMAFIQTLERPELVGVNPEVGHEQMAGLNFAAGIAQALYQGKLFHIDLNGQRGIKYDQDLVFGHGDLYNAFALVDLLENGSPEGGPVYDGPRHFDYKPSRTEDITGVWDSAAANMRTYLLLKERAAAFRADPEVQDALAASRVPELAQPTLNEGETYTDLLADRSAYEDFDPTPYFDGKGFGFVRLNQLALEHLTGAR</sequence>
<keyword evidence="10 12" id="KW-0119">Carbohydrate metabolism</keyword>
<dbReference type="EMBL" id="NBXE01000007">
    <property type="protein sequence ID" value="RFA29076.1"/>
    <property type="molecule type" value="Genomic_DNA"/>
</dbReference>
<evidence type="ECO:0000256" key="5">
    <source>
        <dbReference type="ARBA" id="ARBA00018232"/>
    </source>
</evidence>
<dbReference type="Pfam" id="PF01261">
    <property type="entry name" value="AP_endonuc_2"/>
    <property type="match status" value="1"/>
</dbReference>
<evidence type="ECO:0000259" key="15">
    <source>
        <dbReference type="Pfam" id="PF01261"/>
    </source>
</evidence>
<dbReference type="SUPFAM" id="SSF51658">
    <property type="entry name" value="Xylose isomerase-like"/>
    <property type="match status" value="1"/>
</dbReference>
<keyword evidence="7 12" id="KW-0859">Xylose metabolism</keyword>
<comment type="caution">
    <text evidence="16">The sequence shown here is derived from an EMBL/GenBank/DDBJ whole genome shotgun (WGS) entry which is preliminary data.</text>
</comment>
<feature type="binding site" evidence="12">
    <location>
        <position position="181"/>
    </location>
    <ligand>
        <name>Mg(2+)</name>
        <dbReference type="ChEBI" id="CHEBI:18420"/>
        <label>1</label>
    </ligand>
</feature>
<feature type="binding site" evidence="12">
    <location>
        <position position="217"/>
    </location>
    <ligand>
        <name>Mg(2+)</name>
        <dbReference type="ChEBI" id="CHEBI:18420"/>
        <label>1</label>
    </ligand>
</feature>
<dbReference type="PRINTS" id="PR00688">
    <property type="entry name" value="XYLOSISMRASE"/>
</dbReference>
<gene>
    <name evidence="12" type="primary">xylA</name>
    <name evidence="16" type="ORF">B7R25_02400</name>
</gene>
<dbReference type="Gene3D" id="3.20.20.150">
    <property type="entry name" value="Divalent-metal-dependent TIM barrel enzymes"/>
    <property type="match status" value="1"/>
</dbReference>
<keyword evidence="8 12" id="KW-0479">Metal-binding</keyword>
<evidence type="ECO:0000313" key="16">
    <source>
        <dbReference type="EMBL" id="RFA29076.1"/>
    </source>
</evidence>
<dbReference type="GO" id="GO:0005737">
    <property type="term" value="C:cytoplasm"/>
    <property type="evidence" value="ECO:0007669"/>
    <property type="project" value="UniProtKB-SubCell"/>
</dbReference>
<dbReference type="InterPro" id="IPR001998">
    <property type="entry name" value="Xylose_isomerase"/>
</dbReference>
<evidence type="ECO:0000256" key="3">
    <source>
        <dbReference type="ARBA" id="ARBA00011881"/>
    </source>
</evidence>
<feature type="binding site" evidence="12">
    <location>
        <position position="293"/>
    </location>
    <ligand>
        <name>Mg(2+)</name>
        <dbReference type="ChEBI" id="CHEBI:18420"/>
        <label>1</label>
    </ligand>
</feature>
<accession>A0A3E0WGM2</accession>
<evidence type="ECO:0000256" key="7">
    <source>
        <dbReference type="ARBA" id="ARBA00022629"/>
    </source>
</evidence>
<dbReference type="Proteomes" id="UP000257080">
    <property type="component" value="Unassembled WGS sequence"/>
</dbReference>
<comment type="cofactor">
    <cofactor evidence="12">
        <name>Mg(2+)</name>
        <dbReference type="ChEBI" id="CHEBI:18420"/>
    </cofactor>
    <text evidence="12">Binds 2 magnesium ions per subunit.</text>
</comment>
<name>A0A3E0WGM2_9MICO</name>
<evidence type="ECO:0000256" key="4">
    <source>
        <dbReference type="ARBA" id="ARBA00011958"/>
    </source>
</evidence>
<comment type="subunit">
    <text evidence="3 12 14">Homotetramer.</text>
</comment>
<dbReference type="PANTHER" id="PTHR48408">
    <property type="match status" value="1"/>
</dbReference>
<comment type="subcellular location">
    <subcellularLocation>
        <location evidence="1 12 14">Cytoplasm</location>
    </subcellularLocation>
</comment>
<evidence type="ECO:0000256" key="12">
    <source>
        <dbReference type="HAMAP-Rule" id="MF_00455"/>
    </source>
</evidence>
<organism evidence="16 17">
    <name type="scientific">Subtercola boreus</name>
    <dbReference type="NCBI Taxonomy" id="120213"/>
    <lineage>
        <taxon>Bacteria</taxon>
        <taxon>Bacillati</taxon>
        <taxon>Actinomycetota</taxon>
        <taxon>Actinomycetes</taxon>
        <taxon>Micrococcales</taxon>
        <taxon>Microbacteriaceae</taxon>
        <taxon>Subtercola</taxon>
    </lineage>
</organism>
<protein>
    <recommendedName>
        <fullName evidence="5 12">Xylose isomerase</fullName>
        <ecNumber evidence="4 12">5.3.1.5</ecNumber>
    </recommendedName>
</protein>
<feature type="binding site" evidence="12">
    <location>
        <position position="220"/>
    </location>
    <ligand>
        <name>Mg(2+)</name>
        <dbReference type="ChEBI" id="CHEBI:18420"/>
        <label>2</label>
    </ligand>
</feature>
<evidence type="ECO:0000256" key="1">
    <source>
        <dbReference type="ARBA" id="ARBA00004496"/>
    </source>
</evidence>
<dbReference type="GO" id="GO:0000287">
    <property type="term" value="F:magnesium ion binding"/>
    <property type="evidence" value="ECO:0007669"/>
    <property type="project" value="UniProtKB-UniRule"/>
</dbReference>
<dbReference type="RefSeq" id="WP_116417396.1">
    <property type="nucleotide sequence ID" value="NZ_NBXC01000007.1"/>
</dbReference>
<evidence type="ECO:0000313" key="17">
    <source>
        <dbReference type="Proteomes" id="UP000257080"/>
    </source>
</evidence>
<comment type="similarity">
    <text evidence="2 12 13">Belongs to the xylose isomerase family.</text>
</comment>
<evidence type="ECO:0000256" key="6">
    <source>
        <dbReference type="ARBA" id="ARBA00022490"/>
    </source>
</evidence>
<keyword evidence="12" id="KW-0460">Magnesium</keyword>
<comment type="catalytic activity">
    <reaction evidence="11 12 13">
        <text>alpha-D-xylose = alpha-D-xylulofuranose</text>
        <dbReference type="Rhea" id="RHEA:22816"/>
        <dbReference type="ChEBI" id="CHEBI:28518"/>
        <dbReference type="ChEBI" id="CHEBI:188998"/>
        <dbReference type="EC" id="5.3.1.5"/>
    </reaction>
</comment>
<dbReference type="AlphaFoldDB" id="A0A3E0WGM2"/>
<evidence type="ECO:0000256" key="2">
    <source>
        <dbReference type="ARBA" id="ARBA00005765"/>
    </source>
</evidence>
<dbReference type="HAMAP" id="MF_00455">
    <property type="entry name" value="Xylose_isom_A"/>
    <property type="match status" value="1"/>
</dbReference>
<comment type="caution">
    <text evidence="12">Lacks conserved residue(s) required for the propagation of feature annotation.</text>
</comment>
<evidence type="ECO:0000256" key="14">
    <source>
        <dbReference type="RuleBase" id="RU000610"/>
    </source>
</evidence>
<dbReference type="GO" id="GO:0042732">
    <property type="term" value="P:D-xylose metabolic process"/>
    <property type="evidence" value="ECO:0007669"/>
    <property type="project" value="UniProtKB-UniRule"/>
</dbReference>
<feature type="binding site" evidence="12">
    <location>
        <position position="245"/>
    </location>
    <ligand>
        <name>Mg(2+)</name>
        <dbReference type="ChEBI" id="CHEBI:18420"/>
        <label>1</label>
    </ligand>
</feature>
<dbReference type="InterPro" id="IPR013022">
    <property type="entry name" value="Xyl_isomerase-like_TIM-brl"/>
</dbReference>
<keyword evidence="9 12" id="KW-0413">Isomerase</keyword>
<dbReference type="PROSITE" id="PS51415">
    <property type="entry name" value="XYLOSE_ISOMERASE"/>
    <property type="match status" value="1"/>
</dbReference>
<proteinExistence type="inferred from homology"/>
<evidence type="ECO:0000256" key="10">
    <source>
        <dbReference type="ARBA" id="ARBA00023277"/>
    </source>
</evidence>
<dbReference type="PANTHER" id="PTHR48408:SF1">
    <property type="entry name" value="XYLOSE ISOMERASE"/>
    <property type="match status" value="1"/>
</dbReference>
<reference evidence="16 17" key="1">
    <citation type="submission" date="2017-04" db="EMBL/GenBank/DDBJ databases">
        <title>Comparative genome analysis of Subtercola boreus.</title>
        <authorList>
            <person name="Cho Y.-J."/>
            <person name="Cho A."/>
            <person name="Kim O.-S."/>
            <person name="Lee J.-I."/>
        </authorList>
    </citation>
    <scope>NUCLEOTIDE SEQUENCE [LARGE SCALE GENOMIC DNA]</scope>
    <source>
        <strain evidence="16 17">P28004</strain>
    </source>
</reference>
<dbReference type="InterPro" id="IPR013453">
    <property type="entry name" value="XylA_actinobac"/>
</dbReference>
<feature type="active site" evidence="12">
    <location>
        <position position="57"/>
    </location>
</feature>
<feature type="active site" evidence="12">
    <location>
        <position position="54"/>
    </location>
</feature>
<keyword evidence="6 12" id="KW-0963">Cytoplasm</keyword>
<evidence type="ECO:0000256" key="9">
    <source>
        <dbReference type="ARBA" id="ARBA00023235"/>
    </source>
</evidence>
<evidence type="ECO:0000256" key="13">
    <source>
        <dbReference type="RuleBase" id="RU000609"/>
    </source>
</evidence>
<dbReference type="NCBIfam" id="TIGR02631">
    <property type="entry name" value="xylA_Arthro"/>
    <property type="match status" value="1"/>
</dbReference>
<feature type="domain" description="Xylose isomerase-like TIM barrel" evidence="15">
    <location>
        <begin position="41"/>
        <end position="272"/>
    </location>
</feature>
<feature type="binding site" evidence="12">
    <location>
        <position position="217"/>
    </location>
    <ligand>
        <name>Mg(2+)</name>
        <dbReference type="ChEBI" id="CHEBI:18420"/>
        <label>2</label>
    </ligand>
</feature>
<evidence type="ECO:0000256" key="8">
    <source>
        <dbReference type="ARBA" id="ARBA00022723"/>
    </source>
</evidence>
<dbReference type="EC" id="5.3.1.5" evidence="4 12"/>
<dbReference type="GO" id="GO:0009045">
    <property type="term" value="F:xylose isomerase activity"/>
    <property type="evidence" value="ECO:0007669"/>
    <property type="project" value="UniProtKB-UniRule"/>
</dbReference>